<accession>A0A9D2BUG7</accession>
<sequence length="264" mass="28802">MLTKLLQYEAKATARVLLPVYGGVLALCLLTGICDRLNVPLTDLPGVLGWLGALLALLTVLALVFVLGACVFVNVQRFYKLLGEQGYLLLSLPVPAWKHIAAKLLCACAWLIVTFPFLFLCGDVMSGRFGELSIIWPEATPVVVAQTLLGLLLLVLAAAVAYLQFYLSCAIGAQFGQQRLLASIVSYFVLGFIEQMLFLILMTSLAFAAYQNQTFWVERLANSIAAPETASIVLLGVADLFLLLVAAIHWAVTQWLITRRLNLA</sequence>
<evidence type="ECO:0008006" key="4">
    <source>
        <dbReference type="Google" id="ProtNLM"/>
    </source>
</evidence>
<dbReference type="AlphaFoldDB" id="A0A9D2BUG7"/>
<keyword evidence="1" id="KW-1133">Transmembrane helix</keyword>
<name>A0A9D2BUG7_9FIRM</name>
<feature type="transmembrane region" description="Helical" evidence="1">
    <location>
        <begin position="139"/>
        <end position="163"/>
    </location>
</feature>
<reference evidence="2" key="2">
    <citation type="submission" date="2021-04" db="EMBL/GenBank/DDBJ databases">
        <authorList>
            <person name="Gilroy R."/>
        </authorList>
    </citation>
    <scope>NUCLEOTIDE SEQUENCE</scope>
    <source>
        <strain evidence="2">ChiHecec2B26-7398</strain>
    </source>
</reference>
<keyword evidence="1" id="KW-0472">Membrane</keyword>
<evidence type="ECO:0000256" key="1">
    <source>
        <dbReference type="SAM" id="Phobius"/>
    </source>
</evidence>
<protein>
    <recommendedName>
        <fullName evidence="4">ABC transporter permease</fullName>
    </recommendedName>
</protein>
<evidence type="ECO:0000313" key="3">
    <source>
        <dbReference type="Proteomes" id="UP000886751"/>
    </source>
</evidence>
<proteinExistence type="predicted"/>
<feature type="transmembrane region" description="Helical" evidence="1">
    <location>
        <begin position="53"/>
        <end position="79"/>
    </location>
</feature>
<feature type="transmembrane region" description="Helical" evidence="1">
    <location>
        <begin position="12"/>
        <end position="33"/>
    </location>
</feature>
<organism evidence="2 3">
    <name type="scientific">Candidatus Gemmiger excrementipullorum</name>
    <dbReference type="NCBI Taxonomy" id="2838610"/>
    <lineage>
        <taxon>Bacteria</taxon>
        <taxon>Bacillati</taxon>
        <taxon>Bacillota</taxon>
        <taxon>Clostridia</taxon>
        <taxon>Eubacteriales</taxon>
        <taxon>Gemmiger</taxon>
    </lineage>
</organism>
<dbReference type="EMBL" id="DXEI01000004">
    <property type="protein sequence ID" value="HIX93849.1"/>
    <property type="molecule type" value="Genomic_DNA"/>
</dbReference>
<feature type="transmembrane region" description="Helical" evidence="1">
    <location>
        <begin position="100"/>
        <end position="119"/>
    </location>
</feature>
<gene>
    <name evidence="2" type="ORF">H9846_00090</name>
</gene>
<comment type="caution">
    <text evidence="2">The sequence shown here is derived from an EMBL/GenBank/DDBJ whole genome shotgun (WGS) entry which is preliminary data.</text>
</comment>
<dbReference type="Proteomes" id="UP000886751">
    <property type="component" value="Unassembled WGS sequence"/>
</dbReference>
<reference evidence="2" key="1">
    <citation type="journal article" date="2021" name="PeerJ">
        <title>Extensive microbial diversity within the chicken gut microbiome revealed by metagenomics and culture.</title>
        <authorList>
            <person name="Gilroy R."/>
            <person name="Ravi A."/>
            <person name="Getino M."/>
            <person name="Pursley I."/>
            <person name="Horton D.L."/>
            <person name="Alikhan N.F."/>
            <person name="Baker D."/>
            <person name="Gharbi K."/>
            <person name="Hall N."/>
            <person name="Watson M."/>
            <person name="Adriaenssens E.M."/>
            <person name="Foster-Nyarko E."/>
            <person name="Jarju S."/>
            <person name="Secka A."/>
            <person name="Antonio M."/>
            <person name="Oren A."/>
            <person name="Chaudhuri R.R."/>
            <person name="La Ragione R."/>
            <person name="Hildebrand F."/>
            <person name="Pallen M.J."/>
        </authorList>
    </citation>
    <scope>NUCLEOTIDE SEQUENCE</scope>
    <source>
        <strain evidence="2">ChiHecec2B26-7398</strain>
    </source>
</reference>
<feature type="transmembrane region" description="Helical" evidence="1">
    <location>
        <begin position="230"/>
        <end position="252"/>
    </location>
</feature>
<feature type="transmembrane region" description="Helical" evidence="1">
    <location>
        <begin position="184"/>
        <end position="210"/>
    </location>
</feature>
<evidence type="ECO:0000313" key="2">
    <source>
        <dbReference type="EMBL" id="HIX93849.1"/>
    </source>
</evidence>
<keyword evidence="1" id="KW-0812">Transmembrane</keyword>